<dbReference type="PRINTS" id="PR00111">
    <property type="entry name" value="ABHYDROLASE"/>
</dbReference>
<dbReference type="PANTHER" id="PTHR43798:SF31">
    <property type="entry name" value="AB HYDROLASE SUPERFAMILY PROTEIN YCLE"/>
    <property type="match status" value="1"/>
</dbReference>
<sequence>MTLRQVVGGNGVRLAVRVAGPQDAPAIVLVHGWAQSSAAWSAQLTDPSLTSRYRLAAVDLRGHGASDVPDIAGGYDDPRAWADDIQAVIDLVGRPAVLVGWSYGGAVIADYLRIHGDADLAGIVFVGASTEIGRDRPGARIGPAMRAAMPDALAEDAEVAASAFIGFARAMSATRLSGAVEQRVVGDSLRVPRQVRKALLRRDVDNAEVLSAITVPTLVAHGRLDAVIDPLAATYAHGKIPGAELRWFDEVGHMPFAERTEEFDEMLLGFAHREAET</sequence>
<gene>
    <name evidence="3" type="ORF">EV192_101988</name>
</gene>
<protein>
    <submittedName>
        <fullName evidence="3">Pimeloyl-ACP methyl ester carboxylesterase</fullName>
    </submittedName>
</protein>
<dbReference type="OrthoDB" id="9785847at2"/>
<dbReference type="InterPro" id="IPR000639">
    <property type="entry name" value="Epox_hydrolase-like"/>
</dbReference>
<organism evidence="3 4">
    <name type="scientific">Actinocrispum wychmicini</name>
    <dbReference type="NCBI Taxonomy" id="1213861"/>
    <lineage>
        <taxon>Bacteria</taxon>
        <taxon>Bacillati</taxon>
        <taxon>Actinomycetota</taxon>
        <taxon>Actinomycetes</taxon>
        <taxon>Pseudonocardiales</taxon>
        <taxon>Pseudonocardiaceae</taxon>
        <taxon>Actinocrispum</taxon>
    </lineage>
</organism>
<dbReference type="InterPro" id="IPR029058">
    <property type="entry name" value="AB_hydrolase_fold"/>
</dbReference>
<dbReference type="InterPro" id="IPR050266">
    <property type="entry name" value="AB_hydrolase_sf"/>
</dbReference>
<reference evidence="3 4" key="1">
    <citation type="submission" date="2019-03" db="EMBL/GenBank/DDBJ databases">
        <title>Genomic Encyclopedia of Type Strains, Phase IV (KMG-IV): sequencing the most valuable type-strain genomes for metagenomic binning, comparative biology and taxonomic classification.</title>
        <authorList>
            <person name="Goeker M."/>
        </authorList>
    </citation>
    <scope>NUCLEOTIDE SEQUENCE [LARGE SCALE GENOMIC DNA]</scope>
    <source>
        <strain evidence="3 4">DSM 45934</strain>
    </source>
</reference>
<dbReference type="PANTHER" id="PTHR43798">
    <property type="entry name" value="MONOACYLGLYCEROL LIPASE"/>
    <property type="match status" value="1"/>
</dbReference>
<evidence type="ECO:0000313" key="4">
    <source>
        <dbReference type="Proteomes" id="UP000295680"/>
    </source>
</evidence>
<dbReference type="InterPro" id="IPR000073">
    <property type="entry name" value="AB_hydrolase_1"/>
</dbReference>
<dbReference type="AlphaFoldDB" id="A0A4V2S8W2"/>
<comment type="caution">
    <text evidence="3">The sequence shown here is derived from an EMBL/GenBank/DDBJ whole genome shotgun (WGS) entry which is preliminary data.</text>
</comment>
<name>A0A4V2S8W2_9PSEU</name>
<evidence type="ECO:0000256" key="1">
    <source>
        <dbReference type="ARBA" id="ARBA00022801"/>
    </source>
</evidence>
<dbReference type="GO" id="GO:0016787">
    <property type="term" value="F:hydrolase activity"/>
    <property type="evidence" value="ECO:0007669"/>
    <property type="project" value="UniProtKB-KW"/>
</dbReference>
<keyword evidence="4" id="KW-1185">Reference proteome</keyword>
<dbReference type="Gene3D" id="3.40.50.1820">
    <property type="entry name" value="alpha/beta hydrolase"/>
    <property type="match status" value="1"/>
</dbReference>
<dbReference type="Pfam" id="PF12697">
    <property type="entry name" value="Abhydrolase_6"/>
    <property type="match status" value="1"/>
</dbReference>
<keyword evidence="1" id="KW-0378">Hydrolase</keyword>
<accession>A0A4V2S8W2</accession>
<dbReference type="SUPFAM" id="SSF53474">
    <property type="entry name" value="alpha/beta-Hydrolases"/>
    <property type="match status" value="1"/>
</dbReference>
<evidence type="ECO:0000259" key="2">
    <source>
        <dbReference type="Pfam" id="PF12697"/>
    </source>
</evidence>
<proteinExistence type="predicted"/>
<dbReference type="Proteomes" id="UP000295680">
    <property type="component" value="Unassembled WGS sequence"/>
</dbReference>
<dbReference type="EMBL" id="SLWS01000001">
    <property type="protein sequence ID" value="TCO65200.1"/>
    <property type="molecule type" value="Genomic_DNA"/>
</dbReference>
<dbReference type="PRINTS" id="PR00412">
    <property type="entry name" value="EPOXHYDRLASE"/>
</dbReference>
<evidence type="ECO:0000313" key="3">
    <source>
        <dbReference type="EMBL" id="TCO65200.1"/>
    </source>
</evidence>
<dbReference type="GO" id="GO:0016020">
    <property type="term" value="C:membrane"/>
    <property type="evidence" value="ECO:0007669"/>
    <property type="project" value="TreeGrafter"/>
</dbReference>
<feature type="domain" description="AB hydrolase-1" evidence="2">
    <location>
        <begin position="27"/>
        <end position="263"/>
    </location>
</feature>